<accession>A0A556TMW1</accession>
<evidence type="ECO:0000313" key="1">
    <source>
        <dbReference type="EMBL" id="TSK22705.1"/>
    </source>
</evidence>
<dbReference type="AlphaFoldDB" id="A0A556TMW1"/>
<name>A0A556TMW1_BAGYA</name>
<sequence>MTAECCFIKADEDWVEPRLWCVPILVPAAMPTQKVFRAGANKVRVPLSHLGRAWCNVTKTVFEHRPFQSNHQ</sequence>
<proteinExistence type="predicted"/>
<gene>
    <name evidence="1" type="ORF">Baya_2063</name>
</gene>
<keyword evidence="2" id="KW-1185">Reference proteome</keyword>
<organism evidence="1 2">
    <name type="scientific">Bagarius yarrelli</name>
    <name type="common">Goonch</name>
    <name type="synonym">Bagrus yarrelli</name>
    <dbReference type="NCBI Taxonomy" id="175774"/>
    <lineage>
        <taxon>Eukaryota</taxon>
        <taxon>Metazoa</taxon>
        <taxon>Chordata</taxon>
        <taxon>Craniata</taxon>
        <taxon>Vertebrata</taxon>
        <taxon>Euteleostomi</taxon>
        <taxon>Actinopterygii</taxon>
        <taxon>Neopterygii</taxon>
        <taxon>Teleostei</taxon>
        <taxon>Ostariophysi</taxon>
        <taxon>Siluriformes</taxon>
        <taxon>Sisoridae</taxon>
        <taxon>Sisorinae</taxon>
        <taxon>Bagarius</taxon>
    </lineage>
</organism>
<comment type="caution">
    <text evidence="1">The sequence shown here is derived from an EMBL/GenBank/DDBJ whole genome shotgun (WGS) entry which is preliminary data.</text>
</comment>
<dbReference type="Proteomes" id="UP000319801">
    <property type="component" value="Unassembled WGS sequence"/>
</dbReference>
<protein>
    <submittedName>
        <fullName evidence="1">Uncharacterized protein</fullName>
    </submittedName>
</protein>
<evidence type="ECO:0000313" key="2">
    <source>
        <dbReference type="Proteomes" id="UP000319801"/>
    </source>
</evidence>
<dbReference type="EMBL" id="VCAZ01000006">
    <property type="protein sequence ID" value="TSK22705.1"/>
    <property type="molecule type" value="Genomic_DNA"/>
</dbReference>
<reference evidence="1 2" key="1">
    <citation type="journal article" date="2019" name="Genome Biol. Evol.">
        <title>Whole-Genome Sequencing of the Giant Devil Catfish, Bagarius yarrelli.</title>
        <authorList>
            <person name="Jiang W."/>
            <person name="Lv Y."/>
            <person name="Cheng L."/>
            <person name="Yang K."/>
            <person name="Chao B."/>
            <person name="Wang X."/>
            <person name="Li Y."/>
            <person name="Pan X."/>
            <person name="You X."/>
            <person name="Zhang Y."/>
            <person name="Yang J."/>
            <person name="Li J."/>
            <person name="Zhang X."/>
            <person name="Liu S."/>
            <person name="Sun C."/>
            <person name="Yang J."/>
            <person name="Shi Q."/>
        </authorList>
    </citation>
    <scope>NUCLEOTIDE SEQUENCE [LARGE SCALE GENOMIC DNA]</scope>
    <source>
        <strain evidence="1">JWS20170419001</strain>
        <tissue evidence="1">Muscle</tissue>
    </source>
</reference>